<feature type="compositionally biased region" description="Acidic residues" evidence="9">
    <location>
        <begin position="78"/>
        <end position="100"/>
    </location>
</feature>
<evidence type="ECO:0000256" key="6">
    <source>
        <dbReference type="ARBA" id="ARBA00022840"/>
    </source>
</evidence>
<dbReference type="Proteomes" id="UP000053424">
    <property type="component" value="Unassembled WGS sequence"/>
</dbReference>
<proteinExistence type="predicted"/>
<dbReference type="Pfam" id="PF26021">
    <property type="entry name" value="Ferritin_C144_05"/>
    <property type="match status" value="1"/>
</dbReference>
<keyword evidence="5" id="KW-0862">Zinc</keyword>
<dbReference type="InterPro" id="IPR001841">
    <property type="entry name" value="Znf_RING"/>
</dbReference>
<dbReference type="STRING" id="686832.A0A0C3C0K0"/>
<evidence type="ECO:0000256" key="2">
    <source>
        <dbReference type="ARBA" id="ARBA00022741"/>
    </source>
</evidence>
<keyword evidence="2" id="KW-0547">Nucleotide-binding</keyword>
<dbReference type="PROSITE" id="PS00518">
    <property type="entry name" value="ZF_RING_1"/>
    <property type="match status" value="1"/>
</dbReference>
<feature type="region of interest" description="Disordered" evidence="9">
    <location>
        <begin position="867"/>
        <end position="937"/>
    </location>
</feature>
<reference evidence="12 13" key="1">
    <citation type="submission" date="2014-04" db="EMBL/GenBank/DDBJ databases">
        <authorList>
            <consortium name="DOE Joint Genome Institute"/>
            <person name="Kuo A."/>
            <person name="Gay G."/>
            <person name="Dore J."/>
            <person name="Kohler A."/>
            <person name="Nagy L.G."/>
            <person name="Floudas D."/>
            <person name="Copeland A."/>
            <person name="Barry K.W."/>
            <person name="Cichocki N."/>
            <person name="Veneault-Fourrey C."/>
            <person name="LaButti K."/>
            <person name="Lindquist E.A."/>
            <person name="Lipzen A."/>
            <person name="Lundell T."/>
            <person name="Morin E."/>
            <person name="Murat C."/>
            <person name="Sun H."/>
            <person name="Tunlid A."/>
            <person name="Henrissat B."/>
            <person name="Grigoriev I.V."/>
            <person name="Hibbett D.S."/>
            <person name="Martin F."/>
            <person name="Nordberg H.P."/>
            <person name="Cantor M.N."/>
            <person name="Hua S.X."/>
        </authorList>
    </citation>
    <scope>NUCLEOTIDE SEQUENCE [LARGE SCALE GENOMIC DNA]</scope>
    <source>
        <strain evidence="13">h7</strain>
    </source>
</reference>
<protein>
    <recommendedName>
        <fullName evidence="14">RING-type domain-containing protein</fullName>
    </recommendedName>
</protein>
<dbReference type="InterPro" id="IPR001650">
    <property type="entry name" value="Helicase_C-like"/>
</dbReference>
<reference evidence="13" key="2">
    <citation type="submission" date="2015-01" db="EMBL/GenBank/DDBJ databases">
        <title>Evolutionary Origins and Diversification of the Mycorrhizal Mutualists.</title>
        <authorList>
            <consortium name="DOE Joint Genome Institute"/>
            <consortium name="Mycorrhizal Genomics Consortium"/>
            <person name="Kohler A."/>
            <person name="Kuo A."/>
            <person name="Nagy L.G."/>
            <person name="Floudas D."/>
            <person name="Copeland A."/>
            <person name="Barry K.W."/>
            <person name="Cichocki N."/>
            <person name="Veneault-Fourrey C."/>
            <person name="LaButti K."/>
            <person name="Lindquist E.A."/>
            <person name="Lipzen A."/>
            <person name="Lundell T."/>
            <person name="Morin E."/>
            <person name="Murat C."/>
            <person name="Riley R."/>
            <person name="Ohm R."/>
            <person name="Sun H."/>
            <person name="Tunlid A."/>
            <person name="Henrissat B."/>
            <person name="Grigoriev I.V."/>
            <person name="Hibbett D.S."/>
            <person name="Martin F."/>
        </authorList>
    </citation>
    <scope>NUCLEOTIDE SEQUENCE [LARGE SCALE GENOMIC DNA]</scope>
    <source>
        <strain evidence="13">h7</strain>
    </source>
</reference>
<dbReference type="GO" id="GO:0061630">
    <property type="term" value="F:ubiquitin protein ligase activity"/>
    <property type="evidence" value="ECO:0007669"/>
    <property type="project" value="TreeGrafter"/>
</dbReference>
<evidence type="ECO:0000313" key="13">
    <source>
        <dbReference type="Proteomes" id="UP000053424"/>
    </source>
</evidence>
<evidence type="ECO:0008006" key="14">
    <source>
        <dbReference type="Google" id="ProtNLM"/>
    </source>
</evidence>
<gene>
    <name evidence="12" type="ORF">M413DRAFT_448317</name>
</gene>
<dbReference type="EMBL" id="KN831795">
    <property type="protein sequence ID" value="KIM37814.1"/>
    <property type="molecule type" value="Genomic_DNA"/>
</dbReference>
<dbReference type="Gene3D" id="3.40.50.10810">
    <property type="entry name" value="Tandem AAA-ATPase domain"/>
    <property type="match status" value="1"/>
</dbReference>
<dbReference type="PROSITE" id="PS50089">
    <property type="entry name" value="ZF_RING_2"/>
    <property type="match status" value="1"/>
</dbReference>
<dbReference type="GO" id="GO:0005634">
    <property type="term" value="C:nucleus"/>
    <property type="evidence" value="ECO:0007669"/>
    <property type="project" value="TreeGrafter"/>
</dbReference>
<evidence type="ECO:0000256" key="8">
    <source>
        <dbReference type="SAM" id="Coils"/>
    </source>
</evidence>
<dbReference type="PANTHER" id="PTHR45865:SF1">
    <property type="entry name" value="E3 UBIQUITIN-PROTEIN LIGASE SHPRH"/>
    <property type="match status" value="1"/>
</dbReference>
<evidence type="ECO:0000259" key="11">
    <source>
        <dbReference type="PROSITE" id="PS51192"/>
    </source>
</evidence>
<dbReference type="CDD" id="cd18793">
    <property type="entry name" value="SF2_C_SNF"/>
    <property type="match status" value="1"/>
</dbReference>
<dbReference type="InterPro" id="IPR038718">
    <property type="entry name" value="SNF2-like_sf"/>
</dbReference>
<feature type="compositionally biased region" description="Basic and acidic residues" evidence="9">
    <location>
        <begin position="894"/>
        <end position="911"/>
    </location>
</feature>
<evidence type="ECO:0000256" key="7">
    <source>
        <dbReference type="PROSITE-ProRule" id="PRU00175"/>
    </source>
</evidence>
<evidence type="ECO:0000313" key="12">
    <source>
        <dbReference type="EMBL" id="KIM37814.1"/>
    </source>
</evidence>
<dbReference type="SUPFAM" id="SSF57850">
    <property type="entry name" value="RING/U-box"/>
    <property type="match status" value="1"/>
</dbReference>
<feature type="domain" description="Helicase ATP-binding" evidence="11">
    <location>
        <begin position="417"/>
        <end position="663"/>
    </location>
</feature>
<dbReference type="InterPro" id="IPR059033">
    <property type="entry name" value="C144_05_dom"/>
</dbReference>
<evidence type="ECO:0000256" key="1">
    <source>
        <dbReference type="ARBA" id="ARBA00022723"/>
    </source>
</evidence>
<dbReference type="InterPro" id="IPR000330">
    <property type="entry name" value="SNF2_N"/>
</dbReference>
<dbReference type="Pfam" id="PF00097">
    <property type="entry name" value="zf-C3HC4"/>
    <property type="match status" value="1"/>
</dbReference>
<keyword evidence="3 7" id="KW-0863">Zinc-finger</keyword>
<dbReference type="InterPro" id="IPR018957">
    <property type="entry name" value="Znf_C3HC4_RING-type"/>
</dbReference>
<dbReference type="SMART" id="SM00184">
    <property type="entry name" value="RING"/>
    <property type="match status" value="1"/>
</dbReference>
<dbReference type="Pfam" id="PF00271">
    <property type="entry name" value="Helicase_C"/>
    <property type="match status" value="1"/>
</dbReference>
<dbReference type="Gene3D" id="3.30.40.10">
    <property type="entry name" value="Zinc/RING finger domain, C3HC4 (zinc finger)"/>
    <property type="match status" value="1"/>
</dbReference>
<keyword evidence="4" id="KW-0378">Hydrolase</keyword>
<dbReference type="PANTHER" id="PTHR45865">
    <property type="entry name" value="E3 UBIQUITIN-PROTEIN LIGASE SHPRH FAMILY MEMBER"/>
    <property type="match status" value="1"/>
</dbReference>
<evidence type="ECO:0000259" key="10">
    <source>
        <dbReference type="PROSITE" id="PS50089"/>
    </source>
</evidence>
<dbReference type="SUPFAM" id="SSF52540">
    <property type="entry name" value="P-loop containing nucleoside triphosphate hydrolases"/>
    <property type="match status" value="2"/>
</dbReference>
<dbReference type="InterPro" id="IPR014001">
    <property type="entry name" value="Helicase_ATP-bd"/>
</dbReference>
<keyword evidence="8" id="KW-0175">Coiled coil</keyword>
<dbReference type="InterPro" id="IPR017907">
    <property type="entry name" value="Znf_RING_CS"/>
</dbReference>
<dbReference type="HOGENOM" id="CLU_001592_2_1_1"/>
<dbReference type="GO" id="GO:0006974">
    <property type="term" value="P:DNA damage response"/>
    <property type="evidence" value="ECO:0007669"/>
    <property type="project" value="TreeGrafter"/>
</dbReference>
<dbReference type="GO" id="GO:0008270">
    <property type="term" value="F:zinc ion binding"/>
    <property type="evidence" value="ECO:0007669"/>
    <property type="project" value="UniProtKB-KW"/>
</dbReference>
<dbReference type="Gene3D" id="3.40.50.300">
    <property type="entry name" value="P-loop containing nucleotide triphosphate hydrolases"/>
    <property type="match status" value="1"/>
</dbReference>
<feature type="coiled-coil region" evidence="8">
    <location>
        <begin position="835"/>
        <end position="862"/>
    </location>
</feature>
<dbReference type="OrthoDB" id="5330228at2759"/>
<dbReference type="GO" id="GO:0005524">
    <property type="term" value="F:ATP binding"/>
    <property type="evidence" value="ECO:0007669"/>
    <property type="project" value="InterPro"/>
</dbReference>
<evidence type="ECO:0000256" key="3">
    <source>
        <dbReference type="ARBA" id="ARBA00022771"/>
    </source>
</evidence>
<dbReference type="InterPro" id="IPR049730">
    <property type="entry name" value="SNF2/RAD54-like_C"/>
</dbReference>
<accession>A0A0C3C0K0</accession>
<dbReference type="PROSITE" id="PS51192">
    <property type="entry name" value="HELICASE_ATP_BIND_1"/>
    <property type="match status" value="1"/>
</dbReference>
<evidence type="ECO:0000256" key="9">
    <source>
        <dbReference type="SAM" id="MobiDB-lite"/>
    </source>
</evidence>
<feature type="compositionally biased region" description="Basic and acidic residues" evidence="9">
    <location>
        <begin position="921"/>
        <end position="934"/>
    </location>
</feature>
<keyword evidence="6" id="KW-0067">ATP-binding</keyword>
<keyword evidence="13" id="KW-1185">Reference proteome</keyword>
<feature type="domain" description="RING-type" evidence="10">
    <location>
        <begin position="1308"/>
        <end position="1348"/>
    </location>
</feature>
<evidence type="ECO:0000256" key="4">
    <source>
        <dbReference type="ARBA" id="ARBA00022801"/>
    </source>
</evidence>
<dbReference type="Pfam" id="PF00176">
    <property type="entry name" value="SNF2-rel_dom"/>
    <property type="match status" value="1"/>
</dbReference>
<name>A0A0C3C0K0_HEBCY</name>
<organism evidence="12 13">
    <name type="scientific">Hebeloma cylindrosporum</name>
    <dbReference type="NCBI Taxonomy" id="76867"/>
    <lineage>
        <taxon>Eukaryota</taxon>
        <taxon>Fungi</taxon>
        <taxon>Dikarya</taxon>
        <taxon>Basidiomycota</taxon>
        <taxon>Agaricomycotina</taxon>
        <taxon>Agaricomycetes</taxon>
        <taxon>Agaricomycetidae</taxon>
        <taxon>Agaricales</taxon>
        <taxon>Agaricineae</taxon>
        <taxon>Hymenogastraceae</taxon>
        <taxon>Hebeloma</taxon>
    </lineage>
</organism>
<dbReference type="InterPro" id="IPR052583">
    <property type="entry name" value="ATP-helicase/E3_Ub-Ligase"/>
</dbReference>
<sequence>MRESFSIHNESIHARASDVWPRYQNEGFRPNINIPLLTRVLSASALHQIPSTKSMSKRKASGEHQTFRKTKRVKTSEDSQDNNAAEDELEDSSAESEPELCDPALSYPRVHISNDDGGWPEADSVPVLRHVLEIHYSSGTVSPMLAQKWNAQDEELSKILFALSESLSSPQTIELGEVQFAQHAGRVIAVPADSRYAGADGPLWLLLVPPLTVDEDSNDFRSPEAADILLAIQCLQGHGRAGVTANLRMQVYPKQDDELVSVPNFSLELEFVASIVLPAALEPIVHRKGMLKKDFVALQDSQRRLLRAAYLPEDVVSTDVNDPITVSAFYSIMDSAPPLPSQKAVDALQPEDLLPTLLPFQRRSVAWLLEKEGMSITDDGTIVPRGNSSSFSFWEEVMEGNRHWFLNRLSGELSEEEPELPTILGGMLAEEPGLGKTVETIALILLNPAPPDWNPSLSRWDPISRLDVKAVKSTLIVTPPALAPQWREELATHAPSLKVLFYEGWTKVNVPITDSPLELERLARASKPKKKAKNNDALPTVDNDIKTMGIDGKYLEWCDYVQQFDVVITTYSILRSEIHVARPAPERLRREDASYSSNKVARSPLVMVEWKRVVMDEVQMVGGGQAAEMVSFIPRLSSLAVSGTPAKAQMSDLIHVLKFLRVDQILGNLQLWKRLLKSGFSEEISGLLRHYGIRTMKSNVKNELTIPQQTRYLVGIELGKIERHVYDQALEGILHQLGLDARGVAASAGWQADGNLLRSSLRRLRGICTHPQVGQLQRKTDGLYKPGALKTMDAVLQTMRDLNWRTVMLDWQARIQLLIRWAQLQQRDDSVNNHYQNALRTLDSAEKDVNQFLDEIRDALVQHDVKGKELKESEEAARVKREHATSENSETVDANDKGKGKAVHRVEKGDEGLDPEDDPEDKGLPKTPAGEEHRNKRTALKQRLREGLLILHRVKFLQGDVLHVLGDSAKEDAAYDAAEKLRRQLLQGTEDDANKAVTALSTNAERKNLTLEELLVETPFLGQGGIRSTDLMEEANEMIEDVLNEQSKLIWKWRTHLTALLTKPLNPEKDETADGQEYQRTLDDQGEAETYLQAYAALVADRREAMVSERTLLAAHDAREKKVRQTQAAMRAAELEEEFDMINVPEGLDIQPEHEVLHKTLSAQRKDLMLGIQNRCVKSVLIDLNAVGMKIFPQTHPEKAIVNEAVDMMRDLMRDQAVLHEKLEADLALLRKAFNQRILYFRQLQEISDSVADVEWEEETVQAAIQACIIDKASLDAKMNTTRARQRYLENLSQTQDDDEIDEDDKACILCRCDFNRGYITQCAHVFCELCMKAWLLRKGNKTCPVCRVAVDLDTVQRFTVNTAGNEEPPARLVAGEPLPQSHRQITYNTIDESLFSDIQMMETYGDFGSKIQTLIRHLAHLKITDPGAKSIVFSAWADSLHIVDVALRENGIPCLRIDQGTAKGNAINKFRKDPNILVLLLHGERENAGLNITCASRVFLLESVVHHSFEIQAIARIDRLGQTRPTEVYCYYAEDTVERNILDLAARKGLSLYTKENAWGTISISAFAQENDQAVDEVAKEKRTGKDNKQRGDFIYKVDDMLAILFPHMFEDVEYLLPTSSLAPISVAPDTQDVEMRDVFEGSNHVPSRRVAGFEENAVAGPSRLH</sequence>
<dbReference type="InterPro" id="IPR013083">
    <property type="entry name" value="Znf_RING/FYVE/PHD"/>
</dbReference>
<evidence type="ECO:0000256" key="5">
    <source>
        <dbReference type="ARBA" id="ARBA00022833"/>
    </source>
</evidence>
<feature type="compositionally biased region" description="Basic and acidic residues" evidence="9">
    <location>
        <begin position="867"/>
        <end position="885"/>
    </location>
</feature>
<dbReference type="InterPro" id="IPR027417">
    <property type="entry name" value="P-loop_NTPase"/>
</dbReference>
<dbReference type="SMART" id="SM00487">
    <property type="entry name" value="DEXDc"/>
    <property type="match status" value="1"/>
</dbReference>
<dbReference type="GO" id="GO:0016787">
    <property type="term" value="F:hydrolase activity"/>
    <property type="evidence" value="ECO:0007669"/>
    <property type="project" value="UniProtKB-KW"/>
</dbReference>
<feature type="region of interest" description="Disordered" evidence="9">
    <location>
        <begin position="49"/>
        <end position="101"/>
    </location>
</feature>
<dbReference type="GO" id="GO:0000209">
    <property type="term" value="P:protein polyubiquitination"/>
    <property type="evidence" value="ECO:0007669"/>
    <property type="project" value="TreeGrafter"/>
</dbReference>
<keyword evidence="1" id="KW-0479">Metal-binding</keyword>